<evidence type="ECO:0000313" key="2">
    <source>
        <dbReference type="EMBL" id="JAD54236.1"/>
    </source>
</evidence>
<dbReference type="AlphaFoldDB" id="A0A0A9ASZ0"/>
<keyword evidence="1" id="KW-0732">Signal</keyword>
<feature type="signal peptide" evidence="1">
    <location>
        <begin position="1"/>
        <end position="21"/>
    </location>
</feature>
<protein>
    <submittedName>
        <fullName evidence="2">Uncharacterized protein</fullName>
    </submittedName>
</protein>
<sequence>MFVPLCLLMVYCFLMTKTARSLSILSPSFHLYVFSYSDAL</sequence>
<reference evidence="2" key="2">
    <citation type="journal article" date="2015" name="Data Brief">
        <title>Shoot transcriptome of the giant reed, Arundo donax.</title>
        <authorList>
            <person name="Barrero R.A."/>
            <person name="Guerrero F.D."/>
            <person name="Moolhuijzen P."/>
            <person name="Goolsby J.A."/>
            <person name="Tidwell J."/>
            <person name="Bellgard S.E."/>
            <person name="Bellgard M.I."/>
        </authorList>
    </citation>
    <scope>NUCLEOTIDE SEQUENCE</scope>
    <source>
        <tissue evidence="2">Shoot tissue taken approximately 20 cm above the soil surface</tissue>
    </source>
</reference>
<proteinExistence type="predicted"/>
<dbReference type="EMBL" id="GBRH01243659">
    <property type="protein sequence ID" value="JAD54236.1"/>
    <property type="molecule type" value="Transcribed_RNA"/>
</dbReference>
<name>A0A0A9ASZ0_ARUDO</name>
<organism evidence="2">
    <name type="scientific">Arundo donax</name>
    <name type="common">Giant reed</name>
    <name type="synonym">Donax arundinaceus</name>
    <dbReference type="NCBI Taxonomy" id="35708"/>
    <lineage>
        <taxon>Eukaryota</taxon>
        <taxon>Viridiplantae</taxon>
        <taxon>Streptophyta</taxon>
        <taxon>Embryophyta</taxon>
        <taxon>Tracheophyta</taxon>
        <taxon>Spermatophyta</taxon>
        <taxon>Magnoliopsida</taxon>
        <taxon>Liliopsida</taxon>
        <taxon>Poales</taxon>
        <taxon>Poaceae</taxon>
        <taxon>PACMAD clade</taxon>
        <taxon>Arundinoideae</taxon>
        <taxon>Arundineae</taxon>
        <taxon>Arundo</taxon>
    </lineage>
</organism>
<reference evidence="2" key="1">
    <citation type="submission" date="2014-09" db="EMBL/GenBank/DDBJ databases">
        <authorList>
            <person name="Magalhaes I.L.F."/>
            <person name="Oliveira U."/>
            <person name="Santos F.R."/>
            <person name="Vidigal T.H.D.A."/>
            <person name="Brescovit A.D."/>
            <person name="Santos A.J."/>
        </authorList>
    </citation>
    <scope>NUCLEOTIDE SEQUENCE</scope>
    <source>
        <tissue evidence="2">Shoot tissue taken approximately 20 cm above the soil surface</tissue>
    </source>
</reference>
<evidence type="ECO:0000256" key="1">
    <source>
        <dbReference type="SAM" id="SignalP"/>
    </source>
</evidence>
<accession>A0A0A9ASZ0</accession>
<feature type="chain" id="PRO_5002062656" evidence="1">
    <location>
        <begin position="22"/>
        <end position="40"/>
    </location>
</feature>